<dbReference type="InterPro" id="IPR004839">
    <property type="entry name" value="Aminotransferase_I/II_large"/>
</dbReference>
<evidence type="ECO:0000256" key="1">
    <source>
        <dbReference type="ARBA" id="ARBA00001933"/>
    </source>
</evidence>
<dbReference type="InterPro" id="IPR015422">
    <property type="entry name" value="PyrdxlP-dep_Trfase_small"/>
</dbReference>
<dbReference type="Gene3D" id="3.90.1150.10">
    <property type="entry name" value="Aspartate Aminotransferase, domain 1"/>
    <property type="match status" value="1"/>
</dbReference>
<sequence>MLLHRLEEQLHRREQQDRLITPASPQRTAHMADFGSNDTLSFSSSGVLRTAFLHELRRHPHFTLGSRSTRIFEGTTQYLTDLEEHLARVHGAESALFFNAGFDANVALWSTVPQPGDVVLYDQYVHASIHEGMRRGRAETRMFPHNDEAGLQQCLLNLRETHPGVADGQQTVFIALESVYSMDADSPPLHRIIQLAHEILPRGNAVLSIDEAHSNGLLGPNGSGYVCNLGLEKEFPIRLHTCGKGLGATGGVILTSKTIRSYIINYAKNVIFSTGPAFPVLAAVKAGYDLLASEEGETRRTQLQKNIAYFQNKLTGHPQWSTVKQSGVLSIPTEGTWAPESFHAPIIPLTTREGDANNLAHRLHQANYWVNPVHYPLVPEGKERVRLVLHADNTEAQIDDILRVMMEWSMERVNTTRMADTRWPQVACSV</sequence>
<dbReference type="InterPro" id="IPR015424">
    <property type="entry name" value="PyrdxlP-dep_Trfase"/>
</dbReference>
<dbReference type="PANTHER" id="PTHR13693:SF77">
    <property type="entry name" value="8-AMINO-7-OXONONANOATE SYNTHASE"/>
    <property type="match status" value="1"/>
</dbReference>
<dbReference type="SUPFAM" id="SSF53383">
    <property type="entry name" value="PLP-dependent transferases"/>
    <property type="match status" value="1"/>
</dbReference>
<dbReference type="EMBL" id="KV907496">
    <property type="protein sequence ID" value="OOF98459.1"/>
    <property type="molecule type" value="Genomic_DNA"/>
</dbReference>
<evidence type="ECO:0000256" key="4">
    <source>
        <dbReference type="ARBA" id="ARBA00022898"/>
    </source>
</evidence>
<dbReference type="GO" id="GO:0016740">
    <property type="term" value="F:transferase activity"/>
    <property type="evidence" value="ECO:0007669"/>
    <property type="project" value="UniProtKB-KW"/>
</dbReference>
<evidence type="ECO:0000313" key="6">
    <source>
        <dbReference type="EMBL" id="OOF98459.1"/>
    </source>
</evidence>
<organism evidence="6 7">
    <name type="scientific">Aspergillus carbonarius (strain ITEM 5010)</name>
    <dbReference type="NCBI Taxonomy" id="602072"/>
    <lineage>
        <taxon>Eukaryota</taxon>
        <taxon>Fungi</taxon>
        <taxon>Dikarya</taxon>
        <taxon>Ascomycota</taxon>
        <taxon>Pezizomycotina</taxon>
        <taxon>Eurotiomycetes</taxon>
        <taxon>Eurotiomycetidae</taxon>
        <taxon>Eurotiales</taxon>
        <taxon>Aspergillaceae</taxon>
        <taxon>Aspergillus</taxon>
        <taxon>Aspergillus subgen. Circumdati</taxon>
    </lineage>
</organism>
<keyword evidence="4" id="KW-0663">Pyridoxal phosphate</keyword>
<dbReference type="Gene3D" id="3.40.640.10">
    <property type="entry name" value="Type I PLP-dependent aspartate aminotransferase-like (Major domain)"/>
    <property type="match status" value="1"/>
</dbReference>
<evidence type="ECO:0000259" key="5">
    <source>
        <dbReference type="Pfam" id="PF00155"/>
    </source>
</evidence>
<protein>
    <recommendedName>
        <fullName evidence="5">Aminotransferase class I/classII large domain-containing protein</fullName>
    </recommendedName>
</protein>
<dbReference type="OrthoDB" id="2382073at2759"/>
<evidence type="ECO:0000256" key="2">
    <source>
        <dbReference type="ARBA" id="ARBA00010008"/>
    </source>
</evidence>
<dbReference type="Pfam" id="PF00155">
    <property type="entry name" value="Aminotran_1_2"/>
    <property type="match status" value="1"/>
</dbReference>
<dbReference type="InterPro" id="IPR015421">
    <property type="entry name" value="PyrdxlP-dep_Trfase_major"/>
</dbReference>
<dbReference type="InterPro" id="IPR050087">
    <property type="entry name" value="AON_synthase_class-II"/>
</dbReference>
<dbReference type="STRING" id="602072.A0A1R3RVD4"/>
<dbReference type="PANTHER" id="PTHR13693">
    <property type="entry name" value="CLASS II AMINOTRANSFERASE/8-AMINO-7-OXONONANOATE SYNTHASE"/>
    <property type="match status" value="1"/>
</dbReference>
<dbReference type="AlphaFoldDB" id="A0A1R3RVD4"/>
<dbReference type="GO" id="GO:0009102">
    <property type="term" value="P:biotin biosynthetic process"/>
    <property type="evidence" value="ECO:0007669"/>
    <property type="project" value="TreeGrafter"/>
</dbReference>
<dbReference type="VEuPathDB" id="FungiDB:ASPCADRAFT_44481"/>
<dbReference type="GO" id="GO:0030170">
    <property type="term" value="F:pyridoxal phosphate binding"/>
    <property type="evidence" value="ECO:0007669"/>
    <property type="project" value="InterPro"/>
</dbReference>
<gene>
    <name evidence="6" type="ORF">ASPCADRAFT_44481</name>
</gene>
<evidence type="ECO:0000256" key="3">
    <source>
        <dbReference type="ARBA" id="ARBA00022679"/>
    </source>
</evidence>
<dbReference type="Proteomes" id="UP000188318">
    <property type="component" value="Unassembled WGS sequence"/>
</dbReference>
<evidence type="ECO:0000313" key="7">
    <source>
        <dbReference type="Proteomes" id="UP000188318"/>
    </source>
</evidence>
<name>A0A1R3RVD4_ASPC5</name>
<comment type="cofactor">
    <cofactor evidence="1">
        <name>pyridoxal 5'-phosphate</name>
        <dbReference type="ChEBI" id="CHEBI:597326"/>
    </cofactor>
</comment>
<comment type="similarity">
    <text evidence="2">Belongs to the class-II pyridoxal-phosphate-dependent aminotransferase family. BioF subfamily.</text>
</comment>
<feature type="domain" description="Aminotransferase class I/classII large" evidence="5">
    <location>
        <begin position="31"/>
        <end position="403"/>
    </location>
</feature>
<reference evidence="7" key="1">
    <citation type="journal article" date="2017" name="Genome Biol.">
        <title>Comparative genomics reveals high biological diversity and specific adaptations in the industrially and medically important fungal genus Aspergillus.</title>
        <authorList>
            <person name="de Vries R.P."/>
            <person name="Riley R."/>
            <person name="Wiebenga A."/>
            <person name="Aguilar-Osorio G."/>
            <person name="Amillis S."/>
            <person name="Uchima C.A."/>
            <person name="Anderluh G."/>
            <person name="Asadollahi M."/>
            <person name="Askin M."/>
            <person name="Barry K."/>
            <person name="Battaglia E."/>
            <person name="Bayram O."/>
            <person name="Benocci T."/>
            <person name="Braus-Stromeyer S.A."/>
            <person name="Caldana C."/>
            <person name="Canovas D."/>
            <person name="Cerqueira G.C."/>
            <person name="Chen F."/>
            <person name="Chen W."/>
            <person name="Choi C."/>
            <person name="Clum A."/>
            <person name="Dos Santos R.A."/>
            <person name="Damasio A.R."/>
            <person name="Diallinas G."/>
            <person name="Emri T."/>
            <person name="Fekete E."/>
            <person name="Flipphi M."/>
            <person name="Freyberg S."/>
            <person name="Gallo A."/>
            <person name="Gournas C."/>
            <person name="Habgood R."/>
            <person name="Hainaut M."/>
            <person name="Harispe M.L."/>
            <person name="Henrissat B."/>
            <person name="Hilden K.S."/>
            <person name="Hope R."/>
            <person name="Hossain A."/>
            <person name="Karabika E."/>
            <person name="Karaffa L."/>
            <person name="Karanyi Z."/>
            <person name="Krasevec N."/>
            <person name="Kuo A."/>
            <person name="Kusch H."/>
            <person name="LaButti K."/>
            <person name="Lagendijk E.L."/>
            <person name="Lapidus A."/>
            <person name="Levasseur A."/>
            <person name="Lindquist E."/>
            <person name="Lipzen A."/>
            <person name="Logrieco A.F."/>
            <person name="MacCabe A."/>
            <person name="Maekelae M.R."/>
            <person name="Malavazi I."/>
            <person name="Melin P."/>
            <person name="Meyer V."/>
            <person name="Mielnichuk N."/>
            <person name="Miskei M."/>
            <person name="Molnar A.P."/>
            <person name="Mule G."/>
            <person name="Ngan C.Y."/>
            <person name="Orejas M."/>
            <person name="Orosz E."/>
            <person name="Ouedraogo J.P."/>
            <person name="Overkamp K.M."/>
            <person name="Park H.-S."/>
            <person name="Perrone G."/>
            <person name="Piumi F."/>
            <person name="Punt P.J."/>
            <person name="Ram A.F."/>
            <person name="Ramon A."/>
            <person name="Rauscher S."/>
            <person name="Record E."/>
            <person name="Riano-Pachon D.M."/>
            <person name="Robert V."/>
            <person name="Roehrig J."/>
            <person name="Ruller R."/>
            <person name="Salamov A."/>
            <person name="Salih N.S."/>
            <person name="Samson R.A."/>
            <person name="Sandor E."/>
            <person name="Sanguinetti M."/>
            <person name="Schuetze T."/>
            <person name="Sepcic K."/>
            <person name="Shelest E."/>
            <person name="Sherlock G."/>
            <person name="Sophianopoulou V."/>
            <person name="Squina F.M."/>
            <person name="Sun H."/>
            <person name="Susca A."/>
            <person name="Todd R.B."/>
            <person name="Tsang A."/>
            <person name="Unkles S.E."/>
            <person name="van de Wiele N."/>
            <person name="van Rossen-Uffink D."/>
            <person name="Oliveira J.V."/>
            <person name="Vesth T.C."/>
            <person name="Visser J."/>
            <person name="Yu J.-H."/>
            <person name="Zhou M."/>
            <person name="Andersen M.R."/>
            <person name="Archer D.B."/>
            <person name="Baker S.E."/>
            <person name="Benoit I."/>
            <person name="Brakhage A.A."/>
            <person name="Braus G.H."/>
            <person name="Fischer R."/>
            <person name="Frisvad J.C."/>
            <person name="Goldman G.H."/>
            <person name="Houbraken J."/>
            <person name="Oakley B."/>
            <person name="Pocsi I."/>
            <person name="Scazzocchio C."/>
            <person name="Seiboth B."/>
            <person name="vanKuyk P.A."/>
            <person name="Wortman J."/>
            <person name="Dyer P.S."/>
            <person name="Grigoriev I.V."/>
        </authorList>
    </citation>
    <scope>NUCLEOTIDE SEQUENCE [LARGE SCALE GENOMIC DNA]</scope>
    <source>
        <strain evidence="7">ITEM 5010</strain>
    </source>
</reference>
<keyword evidence="3" id="KW-0808">Transferase</keyword>
<dbReference type="OMA" id="RTHLMAN"/>
<accession>A0A1R3RVD4</accession>
<proteinExistence type="inferred from homology"/>
<keyword evidence="7" id="KW-1185">Reference proteome</keyword>